<organism evidence="5 6">
    <name type="scientific">Pontibacter locisalis</name>
    <dbReference type="NCBI Taxonomy" id="1719035"/>
    <lineage>
        <taxon>Bacteria</taxon>
        <taxon>Pseudomonadati</taxon>
        <taxon>Bacteroidota</taxon>
        <taxon>Cytophagia</taxon>
        <taxon>Cytophagales</taxon>
        <taxon>Hymenobacteraceae</taxon>
        <taxon>Pontibacter</taxon>
    </lineage>
</organism>
<dbReference type="RefSeq" id="WP_377508772.1">
    <property type="nucleotide sequence ID" value="NZ_JBHULU010000020.1"/>
</dbReference>
<keyword evidence="6" id="KW-1185">Reference proteome</keyword>
<dbReference type="CDD" id="cd00146">
    <property type="entry name" value="PKD"/>
    <property type="match status" value="1"/>
</dbReference>
<dbReference type="InterPro" id="IPR015915">
    <property type="entry name" value="Kelch-typ_b-propeller"/>
</dbReference>
<dbReference type="Gene3D" id="2.60.40.10">
    <property type="entry name" value="Immunoglobulins"/>
    <property type="match status" value="1"/>
</dbReference>
<dbReference type="InterPro" id="IPR006652">
    <property type="entry name" value="Kelch_1"/>
</dbReference>
<sequence>MKKLLLPFLFLLVSCCAFAQSVSPAGLLNKARIHHESQLLSDGRVLVFGGNDYWISNLVKYVSAELYDPQTKTWSFAASMSQERDHFSSVLLNDGTVLAIGGMNQTDEELSSCERYDPATDTWQSISSMAAPRALHKAVKLNDGKVLVAGGSIGKTSEIYNPTDNTWTSAGNMQREHGPGMAMILLDDGKVLATGGQLSPTSPEIFDPATRQWTLLYSGTTRSRYYHDMVKLKTGDVLIVGAQSMNSYDLKSAEIFNPRANTFYNVGNPVTEVGAGRMVLLDDGRVLLYSIGDLFNPTNSKCIQIYDNNTRAWTTQTYGFLGANLASVHLLHDGKVLLAGGAWTTGNGASNSSFVVNQDAFAGCTPPDLMLSVSGSSTCNGKGATVTIPATESGVQYEAYIGDVRVSGTYAGGGSLAVSIPEDKLAPGKNIIRIKALKPGCAAYTLKNKAHVTVQMPATSKPSIIAGGPVIFCSGGSVELAGPAGMAGYEWSTGATTQRITVSTSGFYRLRVKDQDGCYSDYSDIIEVNSPPKSVLAGSYESVCANLPPFKLAGFSPAGGVWSGAGVSADGIFNPALAGAGNHTLTYSFCGISASKVVAVTAVPKVNDFTITAGQNSLCYGESTYIEIAGAMQGVKYEVWLGDKLIVTTQANYYSSYIRTSYFSIKDSSKIIVKGIYTNGCGADMLTKELDLSFYVDPRLPVKTDTPFLCKKNAGIIYLLNSQQGVPYQLMNGNETIGEPQTGTGGTLQFNTGPLFETTTFTIVASTYYYCRTTLHQAVTIEVAGPLTHFTVDNYNPEVGEPIQVLNSSINPGGSYKWVLESGASVLSSTAQDLPPVTFSKAGPTYIKLISFGVEGCNDTVSIKLNVIEPVSDGESNFSLTSASNSYLTPLAITTDTEDNSYMFFSGDRQSHNYGMYGDSLQLFPDDEEYNKLHTLVKYNAKGVIQWATFISKKAGGGDGEVVVDPHGNVYVAYHHEEHLSDVRAYSTDGKVTTFYPPHDAHGHYSVVILKYNKYGILQWHQTYLEQYTSNNVNLALDQDLNLYVSSDLKLYKYDQDGNLLWNKATGYSDIAVDSKGNLVGVKPYLLVVDKYNAAGDMLFSSPEPVKAGDRDLHITPYHLSLDRQDNIYIAADFSGEFSFKKDTLSDIFVWGDSHQDVFICKLNQDGSPDWLKQISTSLRFSVDGMDVKDDRLIFSGVAYGGEIRFNKLPNKTYADRLTLSHQTYIGVTDTSSTGSIKIKPLDNGPVAVYLLAQPVTLSKGSGKVLFVASFNVDQFLGRDVLIKRLPELQADLLLVRTTAATLFPPMAPVSRFYTSGVNCESSDIRFFDMSSEDPNSWTWSFPGANPSTSDEQHPVVRYSAPGTYLVSLVARNAIGEGNTFTYTVEVGASPQVTHTLLGSLCVSQGPVTLSGGSPADGTYSGPGVTNGVFDPAVTGTGIFTVTYTYSDKGCVSSYQSQIEVTTCTGVADETEIGQLSVYPNPTTGKFILETDLLKTQPLSITVYSTEGRSIFRNTLPAHTSGKAAVDISGYPRGMYHIQLLTNDGRILRRNVIIN</sequence>
<dbReference type="PROSITE" id="PS50093">
    <property type="entry name" value="PKD"/>
    <property type="match status" value="1"/>
</dbReference>
<dbReference type="SMART" id="SM00089">
    <property type="entry name" value="PKD"/>
    <property type="match status" value="2"/>
</dbReference>
<feature type="signal peptide" evidence="3">
    <location>
        <begin position="1"/>
        <end position="19"/>
    </location>
</feature>
<keyword evidence="1" id="KW-0880">Kelch repeat</keyword>
<comment type="caution">
    <text evidence="5">The sequence shown here is derived from an EMBL/GenBank/DDBJ whole genome shotgun (WGS) entry which is preliminary data.</text>
</comment>
<dbReference type="PANTHER" id="PTHR46344:SF27">
    <property type="entry name" value="KELCH REPEAT SUPERFAMILY PROTEIN"/>
    <property type="match status" value="1"/>
</dbReference>
<evidence type="ECO:0000256" key="2">
    <source>
        <dbReference type="ARBA" id="ARBA00022737"/>
    </source>
</evidence>
<reference evidence="6" key="1">
    <citation type="journal article" date="2019" name="Int. J. Syst. Evol. Microbiol.">
        <title>The Global Catalogue of Microorganisms (GCM) 10K type strain sequencing project: providing services to taxonomists for standard genome sequencing and annotation.</title>
        <authorList>
            <consortium name="The Broad Institute Genomics Platform"/>
            <consortium name="The Broad Institute Genome Sequencing Center for Infectious Disease"/>
            <person name="Wu L."/>
            <person name="Ma J."/>
        </authorList>
    </citation>
    <scope>NUCLEOTIDE SEQUENCE [LARGE SCALE GENOMIC DNA]</scope>
    <source>
        <strain evidence="6">KCTC 42498</strain>
    </source>
</reference>
<feature type="domain" description="PKD" evidence="4">
    <location>
        <begin position="1308"/>
        <end position="1387"/>
    </location>
</feature>
<dbReference type="InterPro" id="IPR000601">
    <property type="entry name" value="PKD_dom"/>
</dbReference>
<dbReference type="Gene3D" id="2.120.10.30">
    <property type="entry name" value="TolB, C-terminal domain"/>
    <property type="match status" value="1"/>
</dbReference>
<dbReference type="InterPro" id="IPR013783">
    <property type="entry name" value="Ig-like_fold"/>
</dbReference>
<evidence type="ECO:0000313" key="5">
    <source>
        <dbReference type="EMBL" id="MFD2514979.1"/>
    </source>
</evidence>
<dbReference type="InterPro" id="IPR035986">
    <property type="entry name" value="PKD_dom_sf"/>
</dbReference>
<dbReference type="InterPro" id="IPR022409">
    <property type="entry name" value="PKD/Chitinase_dom"/>
</dbReference>
<dbReference type="Gene3D" id="2.120.10.80">
    <property type="entry name" value="Kelch-type beta propeller"/>
    <property type="match status" value="2"/>
</dbReference>
<gene>
    <name evidence="5" type="ORF">ACFSRY_13965</name>
</gene>
<dbReference type="PANTHER" id="PTHR46344">
    <property type="entry name" value="OS02G0202900 PROTEIN"/>
    <property type="match status" value="1"/>
</dbReference>
<dbReference type="Pfam" id="PF01344">
    <property type="entry name" value="Kelch_1"/>
    <property type="match status" value="1"/>
</dbReference>
<keyword evidence="2" id="KW-0677">Repeat</keyword>
<dbReference type="EMBL" id="JBHULU010000020">
    <property type="protein sequence ID" value="MFD2514979.1"/>
    <property type="molecule type" value="Genomic_DNA"/>
</dbReference>
<accession>A0ABW5IMU7</accession>
<dbReference type="SMART" id="SM00612">
    <property type="entry name" value="Kelch"/>
    <property type="match status" value="4"/>
</dbReference>
<dbReference type="Pfam" id="PF18962">
    <property type="entry name" value="Por_Secre_tail"/>
    <property type="match status" value="1"/>
</dbReference>
<dbReference type="SUPFAM" id="SSF49299">
    <property type="entry name" value="PKD domain"/>
    <property type="match status" value="1"/>
</dbReference>
<dbReference type="SUPFAM" id="SSF117281">
    <property type="entry name" value="Kelch motif"/>
    <property type="match status" value="2"/>
</dbReference>
<dbReference type="NCBIfam" id="TIGR04183">
    <property type="entry name" value="Por_Secre_tail"/>
    <property type="match status" value="1"/>
</dbReference>
<keyword evidence="3" id="KW-0732">Signal</keyword>
<proteinExistence type="predicted"/>
<evidence type="ECO:0000256" key="3">
    <source>
        <dbReference type="SAM" id="SignalP"/>
    </source>
</evidence>
<name>A0ABW5IMU7_9BACT</name>
<dbReference type="SUPFAM" id="SSF63829">
    <property type="entry name" value="Calcium-dependent phosphotriesterase"/>
    <property type="match status" value="1"/>
</dbReference>
<protein>
    <submittedName>
        <fullName evidence="5">Kelch repeat-containing protein</fullName>
    </submittedName>
</protein>
<dbReference type="PROSITE" id="PS51257">
    <property type="entry name" value="PROKAR_LIPOPROTEIN"/>
    <property type="match status" value="1"/>
</dbReference>
<evidence type="ECO:0000259" key="4">
    <source>
        <dbReference type="PROSITE" id="PS50093"/>
    </source>
</evidence>
<feature type="chain" id="PRO_5047384148" evidence="3">
    <location>
        <begin position="20"/>
        <end position="1555"/>
    </location>
</feature>
<dbReference type="Proteomes" id="UP001597544">
    <property type="component" value="Unassembled WGS sequence"/>
</dbReference>
<dbReference type="Gene3D" id="2.130.10.80">
    <property type="entry name" value="Galactose oxidase/kelch, beta-propeller"/>
    <property type="match status" value="1"/>
</dbReference>
<evidence type="ECO:0000313" key="6">
    <source>
        <dbReference type="Proteomes" id="UP001597544"/>
    </source>
</evidence>
<dbReference type="InterPro" id="IPR011042">
    <property type="entry name" value="6-blade_b-propeller_TolB-like"/>
</dbReference>
<evidence type="ECO:0000256" key="1">
    <source>
        <dbReference type="ARBA" id="ARBA00022441"/>
    </source>
</evidence>
<dbReference type="InterPro" id="IPR026444">
    <property type="entry name" value="Secre_tail"/>
</dbReference>
<dbReference type="InterPro" id="IPR037293">
    <property type="entry name" value="Gal_Oxidase_central_sf"/>
</dbReference>